<dbReference type="EMBL" id="JBHRZO010000009">
    <property type="protein sequence ID" value="MFC3847262.1"/>
    <property type="molecule type" value="Genomic_DNA"/>
</dbReference>
<evidence type="ECO:0000313" key="2">
    <source>
        <dbReference type="EMBL" id="MFC3847262.1"/>
    </source>
</evidence>
<dbReference type="InterPro" id="IPR036259">
    <property type="entry name" value="MFS_trans_sf"/>
</dbReference>
<protein>
    <submittedName>
        <fullName evidence="2">Uncharacterized protein</fullName>
    </submittedName>
</protein>
<comment type="caution">
    <text evidence="2">The sequence shown here is derived from an EMBL/GenBank/DDBJ whole genome shotgun (WGS) entry which is preliminary data.</text>
</comment>
<keyword evidence="1" id="KW-0812">Transmembrane</keyword>
<organism evidence="2 3">
    <name type="scientific">Helicobacter baculiformis</name>
    <dbReference type="NCBI Taxonomy" id="427351"/>
    <lineage>
        <taxon>Bacteria</taxon>
        <taxon>Pseudomonadati</taxon>
        <taxon>Campylobacterota</taxon>
        <taxon>Epsilonproteobacteria</taxon>
        <taxon>Campylobacterales</taxon>
        <taxon>Helicobacteraceae</taxon>
        <taxon>Helicobacter</taxon>
    </lineage>
</organism>
<reference evidence="3" key="1">
    <citation type="journal article" date="2019" name="Int. J. Syst. Evol. Microbiol.">
        <title>The Global Catalogue of Microorganisms (GCM) 10K type strain sequencing project: providing services to taxonomists for standard genome sequencing and annotation.</title>
        <authorList>
            <consortium name="The Broad Institute Genomics Platform"/>
            <consortium name="The Broad Institute Genome Sequencing Center for Infectious Disease"/>
            <person name="Wu L."/>
            <person name="Ma J."/>
        </authorList>
    </citation>
    <scope>NUCLEOTIDE SEQUENCE [LARGE SCALE GENOMIC DNA]</scope>
    <source>
        <strain evidence="3">CCUG 53816</strain>
    </source>
</reference>
<feature type="transmembrane region" description="Helical" evidence="1">
    <location>
        <begin position="70"/>
        <end position="95"/>
    </location>
</feature>
<gene>
    <name evidence="2" type="ORF">ACFOPX_01765</name>
</gene>
<dbReference type="Gene3D" id="1.20.1250.20">
    <property type="entry name" value="MFS general substrate transporter like domains"/>
    <property type="match status" value="1"/>
</dbReference>
<dbReference type="SUPFAM" id="SSF103473">
    <property type="entry name" value="MFS general substrate transporter"/>
    <property type="match status" value="1"/>
</dbReference>
<feature type="transmembrane region" description="Helical" evidence="1">
    <location>
        <begin position="140"/>
        <end position="161"/>
    </location>
</feature>
<evidence type="ECO:0000313" key="3">
    <source>
        <dbReference type="Proteomes" id="UP001595783"/>
    </source>
</evidence>
<sequence length="205" mass="22787">MFVHLNFELHGSQSEERFYLGNVGIHLLSVPFVGSFGFVGLFCMLHMVLNSLLRLKPFRAQESLKVPLTILFKVPSFLLATCICALGFGLMTLVMHATPLAMHAYHFSYTQSQSILSAHFVAICAPSLLLAFLKQVLSPLRLVVLGLCYYVWASAIALYSVGFNPIKSDLLNIRAFFVKHSKPISKGNFNGTIYFSNFIAFAPVC</sequence>
<keyword evidence="1" id="KW-0472">Membrane</keyword>
<feature type="transmembrane region" description="Helical" evidence="1">
    <location>
        <begin position="25"/>
        <end position="49"/>
    </location>
</feature>
<proteinExistence type="predicted"/>
<dbReference type="RefSeq" id="WP_104751514.1">
    <property type="nucleotide sequence ID" value="NZ_FZMF01000001.1"/>
</dbReference>
<feature type="transmembrane region" description="Helical" evidence="1">
    <location>
        <begin position="115"/>
        <end position="133"/>
    </location>
</feature>
<dbReference type="Proteomes" id="UP001595783">
    <property type="component" value="Unassembled WGS sequence"/>
</dbReference>
<accession>A0ABV7ZII9</accession>
<keyword evidence="1" id="KW-1133">Transmembrane helix</keyword>
<name>A0ABV7ZII9_9HELI</name>
<evidence type="ECO:0000256" key="1">
    <source>
        <dbReference type="SAM" id="Phobius"/>
    </source>
</evidence>
<keyword evidence="3" id="KW-1185">Reference proteome</keyword>